<keyword evidence="3" id="KW-0804">Transcription</keyword>
<dbReference type="AlphaFoldDB" id="A0AA97FJ73"/>
<dbReference type="InterPro" id="IPR000524">
    <property type="entry name" value="Tscrpt_reg_HTH_GntR"/>
</dbReference>
<dbReference type="GO" id="GO:0045892">
    <property type="term" value="P:negative regulation of DNA-templated transcription"/>
    <property type="evidence" value="ECO:0007669"/>
    <property type="project" value="TreeGrafter"/>
</dbReference>
<sequence length="250" mass="27584">MPARPRYEEIAQHLLARLRDGTFVTGEPLPTETALAAELDVARGTLRRALERIESTHGLVVKRGNGWIARERPLVRSLDVLGSFGEWARAIGVEPAGEIVRRGMGRATPDEAHALRLRPRDGVLRITRVRSLRDRPVMVARTTFPERFAALVEPLPADVPSIMAALSRDHGVRLRHAEQLIGALTANAEDARLLRRTRGEPLLRIVRTARAADGTVFEYSDDRYLPDSVSFALVTSAPGSVPAAWDRTAT</sequence>
<dbReference type="GO" id="GO:0003677">
    <property type="term" value="F:DNA binding"/>
    <property type="evidence" value="ECO:0007669"/>
    <property type="project" value="UniProtKB-KW"/>
</dbReference>
<dbReference type="Gene3D" id="3.40.1410.10">
    <property type="entry name" value="Chorismate lyase-like"/>
    <property type="match status" value="1"/>
</dbReference>
<dbReference type="PANTHER" id="PTHR44846">
    <property type="entry name" value="MANNOSYL-D-GLYCERATE TRANSPORT/METABOLISM SYSTEM REPRESSOR MNGR-RELATED"/>
    <property type="match status" value="1"/>
</dbReference>
<keyword evidence="6" id="KW-1185">Reference proteome</keyword>
<protein>
    <submittedName>
        <fullName evidence="5">GntR family transcriptional regulator</fullName>
    </submittedName>
</protein>
<keyword evidence="1" id="KW-0805">Transcription regulation</keyword>
<dbReference type="RefSeq" id="WP_317139008.1">
    <property type="nucleotide sequence ID" value="NZ_CP118157.1"/>
</dbReference>
<evidence type="ECO:0000259" key="4">
    <source>
        <dbReference type="PROSITE" id="PS50949"/>
    </source>
</evidence>
<dbReference type="PANTHER" id="PTHR44846:SF1">
    <property type="entry name" value="MANNOSYL-D-GLYCERATE TRANSPORT_METABOLISM SYSTEM REPRESSOR MNGR-RELATED"/>
    <property type="match status" value="1"/>
</dbReference>
<dbReference type="InterPro" id="IPR050679">
    <property type="entry name" value="Bact_HTH_transcr_reg"/>
</dbReference>
<evidence type="ECO:0000256" key="3">
    <source>
        <dbReference type="ARBA" id="ARBA00023163"/>
    </source>
</evidence>
<proteinExistence type="predicted"/>
<reference evidence="5 6" key="1">
    <citation type="submission" date="2023-02" db="EMBL/GenBank/DDBJ databases">
        <title>Microbacterium betulae sp. nov., isolated from birch wood.</title>
        <authorList>
            <person name="Pasciak M."/>
            <person name="Pawlik K.J."/>
            <person name="Martynowski D."/>
            <person name="Laczmanski L."/>
            <person name="Ciekot J."/>
            <person name="Szponar B."/>
            <person name="Wojcik-Fatla A."/>
            <person name="Mackiewicz B."/>
            <person name="Farian E."/>
            <person name="Cholewa G."/>
            <person name="Cholewa A."/>
            <person name="Dutkiewicz J."/>
        </authorList>
    </citation>
    <scope>NUCLEOTIDE SEQUENCE [LARGE SCALE GENOMIC DNA]</scope>
    <source>
        <strain evidence="5 6">AB</strain>
    </source>
</reference>
<dbReference type="Proteomes" id="UP001305498">
    <property type="component" value="Chromosome"/>
</dbReference>
<name>A0AA97FJ73_9MICO</name>
<dbReference type="KEGG" id="mbet:N8K70_14235"/>
<evidence type="ECO:0000256" key="1">
    <source>
        <dbReference type="ARBA" id="ARBA00023015"/>
    </source>
</evidence>
<dbReference type="InterPro" id="IPR036388">
    <property type="entry name" value="WH-like_DNA-bd_sf"/>
</dbReference>
<dbReference type="Pfam" id="PF00392">
    <property type="entry name" value="GntR"/>
    <property type="match status" value="1"/>
</dbReference>
<evidence type="ECO:0000313" key="6">
    <source>
        <dbReference type="Proteomes" id="UP001305498"/>
    </source>
</evidence>
<dbReference type="SUPFAM" id="SSF46785">
    <property type="entry name" value="Winged helix' DNA-binding domain"/>
    <property type="match status" value="1"/>
</dbReference>
<dbReference type="SMART" id="SM00866">
    <property type="entry name" value="UTRA"/>
    <property type="match status" value="1"/>
</dbReference>
<dbReference type="SMART" id="SM00345">
    <property type="entry name" value="HTH_GNTR"/>
    <property type="match status" value="1"/>
</dbReference>
<dbReference type="InterPro" id="IPR036390">
    <property type="entry name" value="WH_DNA-bd_sf"/>
</dbReference>
<feature type="domain" description="HTH gntR-type" evidence="4">
    <location>
        <begin position="4"/>
        <end position="72"/>
    </location>
</feature>
<dbReference type="GO" id="GO:0003700">
    <property type="term" value="F:DNA-binding transcription factor activity"/>
    <property type="evidence" value="ECO:0007669"/>
    <property type="project" value="InterPro"/>
</dbReference>
<evidence type="ECO:0000256" key="2">
    <source>
        <dbReference type="ARBA" id="ARBA00023125"/>
    </source>
</evidence>
<dbReference type="PROSITE" id="PS50949">
    <property type="entry name" value="HTH_GNTR"/>
    <property type="match status" value="1"/>
</dbReference>
<gene>
    <name evidence="5" type="ORF">N8K70_14235</name>
</gene>
<dbReference type="InterPro" id="IPR011663">
    <property type="entry name" value="UTRA"/>
</dbReference>
<dbReference type="SUPFAM" id="SSF64288">
    <property type="entry name" value="Chorismate lyase-like"/>
    <property type="match status" value="1"/>
</dbReference>
<accession>A0AA97FJ73</accession>
<dbReference type="Gene3D" id="1.10.10.10">
    <property type="entry name" value="Winged helix-like DNA-binding domain superfamily/Winged helix DNA-binding domain"/>
    <property type="match status" value="1"/>
</dbReference>
<evidence type="ECO:0000313" key="5">
    <source>
        <dbReference type="EMBL" id="WOF22537.1"/>
    </source>
</evidence>
<dbReference type="EMBL" id="CP118157">
    <property type="protein sequence ID" value="WOF22537.1"/>
    <property type="molecule type" value="Genomic_DNA"/>
</dbReference>
<dbReference type="InterPro" id="IPR028978">
    <property type="entry name" value="Chorismate_lyase_/UTRA_dom_sf"/>
</dbReference>
<organism evidence="5 6">
    <name type="scientific">Microbacterium betulae</name>
    <dbReference type="NCBI Taxonomy" id="2981139"/>
    <lineage>
        <taxon>Bacteria</taxon>
        <taxon>Bacillati</taxon>
        <taxon>Actinomycetota</taxon>
        <taxon>Actinomycetes</taxon>
        <taxon>Micrococcales</taxon>
        <taxon>Microbacteriaceae</taxon>
        <taxon>Microbacterium</taxon>
    </lineage>
</organism>
<dbReference type="Pfam" id="PF07702">
    <property type="entry name" value="UTRA"/>
    <property type="match status" value="1"/>
</dbReference>
<keyword evidence="2" id="KW-0238">DNA-binding</keyword>
<dbReference type="CDD" id="cd07377">
    <property type="entry name" value="WHTH_GntR"/>
    <property type="match status" value="1"/>
</dbReference>